<evidence type="ECO:0000313" key="5">
    <source>
        <dbReference type="EMBL" id="MBO8438851.1"/>
    </source>
</evidence>
<evidence type="ECO:0000256" key="2">
    <source>
        <dbReference type="ARBA" id="ARBA00023125"/>
    </source>
</evidence>
<dbReference type="GO" id="GO:0003677">
    <property type="term" value="F:DNA binding"/>
    <property type="evidence" value="ECO:0007669"/>
    <property type="project" value="UniProtKB-KW"/>
</dbReference>
<keyword evidence="3" id="KW-0804">Transcription</keyword>
<evidence type="ECO:0000256" key="1">
    <source>
        <dbReference type="ARBA" id="ARBA00023015"/>
    </source>
</evidence>
<evidence type="ECO:0000313" key="6">
    <source>
        <dbReference type="Proteomes" id="UP000823636"/>
    </source>
</evidence>
<dbReference type="InterPro" id="IPR010982">
    <property type="entry name" value="Lambda_DNA-bd_dom_sf"/>
</dbReference>
<dbReference type="InterPro" id="IPR039418">
    <property type="entry name" value="LexA-like"/>
</dbReference>
<dbReference type="Proteomes" id="UP000823636">
    <property type="component" value="Unassembled WGS sequence"/>
</dbReference>
<dbReference type="CDD" id="cd00093">
    <property type="entry name" value="HTH_XRE"/>
    <property type="match status" value="1"/>
</dbReference>
<evidence type="ECO:0000259" key="4">
    <source>
        <dbReference type="PROSITE" id="PS50943"/>
    </source>
</evidence>
<organism evidence="5 6">
    <name type="scientific">Candidatus Caccoplasma merdipullorum</name>
    <dbReference type="NCBI Taxonomy" id="2840718"/>
    <lineage>
        <taxon>Bacteria</taxon>
        <taxon>Pseudomonadati</taxon>
        <taxon>Bacteroidota</taxon>
        <taxon>Bacteroidia</taxon>
        <taxon>Bacteroidales</taxon>
        <taxon>Bacteroidaceae</taxon>
        <taxon>Bacteroidaceae incertae sedis</taxon>
        <taxon>Candidatus Caccoplasma</taxon>
    </lineage>
</organism>
<dbReference type="CDD" id="cd06529">
    <property type="entry name" value="S24_LexA-like"/>
    <property type="match status" value="1"/>
</dbReference>
<dbReference type="SUPFAM" id="SSF51306">
    <property type="entry name" value="LexA/Signal peptidase"/>
    <property type="match status" value="1"/>
</dbReference>
<dbReference type="SUPFAM" id="SSF47413">
    <property type="entry name" value="lambda repressor-like DNA-binding domains"/>
    <property type="match status" value="1"/>
</dbReference>
<dbReference type="Pfam" id="PF01381">
    <property type="entry name" value="HTH_3"/>
    <property type="match status" value="1"/>
</dbReference>
<protein>
    <submittedName>
        <fullName evidence="5">Helix-turn-helix domain-containing protein</fullName>
    </submittedName>
</protein>
<dbReference type="InterPro" id="IPR001387">
    <property type="entry name" value="Cro/C1-type_HTH"/>
</dbReference>
<dbReference type="SMART" id="SM00530">
    <property type="entry name" value="HTH_XRE"/>
    <property type="match status" value="1"/>
</dbReference>
<reference evidence="5" key="2">
    <citation type="journal article" date="2021" name="PeerJ">
        <title>Extensive microbial diversity within the chicken gut microbiome revealed by metagenomics and culture.</title>
        <authorList>
            <person name="Gilroy R."/>
            <person name="Ravi A."/>
            <person name="Getino M."/>
            <person name="Pursley I."/>
            <person name="Horton D.L."/>
            <person name="Alikhan N.F."/>
            <person name="Baker D."/>
            <person name="Gharbi K."/>
            <person name="Hall N."/>
            <person name="Watson M."/>
            <person name="Adriaenssens E.M."/>
            <person name="Foster-Nyarko E."/>
            <person name="Jarju S."/>
            <person name="Secka A."/>
            <person name="Antonio M."/>
            <person name="Oren A."/>
            <person name="Chaudhuri R.R."/>
            <person name="La Ragione R."/>
            <person name="Hildebrand F."/>
            <person name="Pallen M.J."/>
        </authorList>
    </citation>
    <scope>NUCLEOTIDE SEQUENCE</scope>
    <source>
        <strain evidence="5">G3-4614</strain>
    </source>
</reference>
<sequence length="226" mass="25352">MESIASRIKELIKELGISQNEFADRIRTDRSNLSKQISGKLPVGDVLVNKIVVVLGVSKLWLTEGRGEKYIFKPAADSGTISISPERIMDADAEGTKVYDIDVTAGPAGRALNFSSEHVIGSINHPAVNRNSYIVKVSGDSMNPVINNGDMLVIREVKNNLIFWGRIYVVVLEDYRMVKYIRKHVNPEMVILRSANPNYDDIEIPRTEIKSLFLVENVLRIDDNLQ</sequence>
<comment type="caution">
    <text evidence="5">The sequence shown here is derived from an EMBL/GenBank/DDBJ whole genome shotgun (WGS) entry which is preliminary data.</text>
</comment>
<evidence type="ECO:0000256" key="3">
    <source>
        <dbReference type="ARBA" id="ARBA00023163"/>
    </source>
</evidence>
<reference evidence="5" key="1">
    <citation type="submission" date="2020-10" db="EMBL/GenBank/DDBJ databases">
        <authorList>
            <person name="Gilroy R."/>
        </authorList>
    </citation>
    <scope>NUCLEOTIDE SEQUENCE</scope>
    <source>
        <strain evidence="5">G3-4614</strain>
    </source>
</reference>
<dbReference type="PANTHER" id="PTHR40661">
    <property type="match status" value="1"/>
</dbReference>
<gene>
    <name evidence="5" type="ORF">IAC54_08175</name>
</gene>
<proteinExistence type="predicted"/>
<keyword evidence="1" id="KW-0805">Transcription regulation</keyword>
<dbReference type="InterPro" id="IPR015927">
    <property type="entry name" value="Peptidase_S24_S26A/B/C"/>
</dbReference>
<dbReference type="PANTHER" id="PTHR40661:SF1">
    <property type="entry name" value="HTH CRO_C1-TYPE DOMAIN-CONTAINING PROTEIN"/>
    <property type="match status" value="1"/>
</dbReference>
<dbReference type="InterPro" id="IPR036286">
    <property type="entry name" value="LexA/Signal_pep-like_sf"/>
</dbReference>
<dbReference type="Gene3D" id="2.10.109.10">
    <property type="entry name" value="Umud Fragment, subunit A"/>
    <property type="match status" value="1"/>
</dbReference>
<dbReference type="AlphaFoldDB" id="A0A9D9E3W0"/>
<accession>A0A9D9E3W0</accession>
<dbReference type="PROSITE" id="PS50943">
    <property type="entry name" value="HTH_CROC1"/>
    <property type="match status" value="1"/>
</dbReference>
<keyword evidence="2" id="KW-0238">DNA-binding</keyword>
<dbReference type="EMBL" id="JADIMW010000083">
    <property type="protein sequence ID" value="MBO8438851.1"/>
    <property type="molecule type" value="Genomic_DNA"/>
</dbReference>
<feature type="domain" description="HTH cro/C1-type" evidence="4">
    <location>
        <begin position="8"/>
        <end position="62"/>
    </location>
</feature>
<name>A0A9D9E3W0_9BACT</name>
<dbReference type="Gene3D" id="1.10.260.40">
    <property type="entry name" value="lambda repressor-like DNA-binding domains"/>
    <property type="match status" value="1"/>
</dbReference>
<dbReference type="Pfam" id="PF00717">
    <property type="entry name" value="Peptidase_S24"/>
    <property type="match status" value="1"/>
</dbReference>